<organism evidence="1 2">
    <name type="scientific">Methanosphaerula palustris (strain ATCC BAA-1556 / DSM 19958 / E1-9c)</name>
    <dbReference type="NCBI Taxonomy" id="521011"/>
    <lineage>
        <taxon>Archaea</taxon>
        <taxon>Methanobacteriati</taxon>
        <taxon>Methanobacteriota</taxon>
        <taxon>Stenosarchaea group</taxon>
        <taxon>Methanomicrobia</taxon>
        <taxon>Methanomicrobiales</taxon>
        <taxon>Methanoregulaceae</taxon>
        <taxon>Methanosphaerula</taxon>
    </lineage>
</organism>
<proteinExistence type="predicted"/>
<keyword evidence="2" id="KW-1185">Reference proteome</keyword>
<dbReference type="AlphaFoldDB" id="B8GGJ6"/>
<reference evidence="1 2" key="1">
    <citation type="journal article" date="2015" name="Genome Announc.">
        <title>Complete Genome Sequence of Methanosphaerula palustris E1-9CT, a Hydrogenotrophic Methanogen Isolated from a Minerotrophic Fen Peatland.</title>
        <authorList>
            <person name="Cadillo-Quiroz H."/>
            <person name="Browne P."/>
            <person name="Kyrpides N."/>
            <person name="Woyke T."/>
            <person name="Goodwin L."/>
            <person name="Detter C."/>
            <person name="Yavitt J.B."/>
            <person name="Zinder S.H."/>
        </authorList>
    </citation>
    <scope>NUCLEOTIDE SEQUENCE [LARGE SCALE GENOMIC DNA]</scope>
    <source>
        <strain evidence="2">ATCC BAA-1556 / DSM 19958 / E1-9c</strain>
    </source>
</reference>
<dbReference type="Proteomes" id="UP000002457">
    <property type="component" value="Chromosome"/>
</dbReference>
<dbReference type="HOGENOM" id="CLU_3371363_0_0_2"/>
<dbReference type="KEGG" id="mpl:Mpal_0895"/>
<dbReference type="STRING" id="521011.Mpal_0895"/>
<sequence length="34" mass="3775">MVGCLWFFKVALGMASDADILIDRDMTARCAPQK</sequence>
<evidence type="ECO:0000313" key="2">
    <source>
        <dbReference type="Proteomes" id="UP000002457"/>
    </source>
</evidence>
<name>B8GGJ6_METPE</name>
<evidence type="ECO:0000313" key="1">
    <source>
        <dbReference type="EMBL" id="ACL16251.1"/>
    </source>
</evidence>
<accession>B8GGJ6</accession>
<gene>
    <name evidence="1" type="ordered locus">Mpal_0895</name>
</gene>
<protein>
    <submittedName>
        <fullName evidence="1">Uncharacterized protein</fullName>
    </submittedName>
</protein>
<dbReference type="EMBL" id="CP001338">
    <property type="protein sequence ID" value="ACL16251.1"/>
    <property type="molecule type" value="Genomic_DNA"/>
</dbReference>